<proteinExistence type="predicted"/>
<evidence type="ECO:0000313" key="1">
    <source>
        <dbReference type="EMBL" id="MBD2534161.1"/>
    </source>
</evidence>
<keyword evidence="2" id="KW-1185">Reference proteome</keyword>
<accession>A0ABR8DZ81</accession>
<reference evidence="1 2" key="1">
    <citation type="journal article" date="2020" name="ISME J.">
        <title>Comparative genomics reveals insights into cyanobacterial evolution and habitat adaptation.</title>
        <authorList>
            <person name="Chen M.Y."/>
            <person name="Teng W.K."/>
            <person name="Zhao L."/>
            <person name="Hu C.X."/>
            <person name="Zhou Y.K."/>
            <person name="Han B.P."/>
            <person name="Song L.R."/>
            <person name="Shu W.S."/>
        </authorList>
    </citation>
    <scope>NUCLEOTIDE SEQUENCE [LARGE SCALE GENOMIC DNA]</scope>
    <source>
        <strain evidence="1 2">FACHB-838</strain>
    </source>
</reference>
<evidence type="ECO:0000313" key="2">
    <source>
        <dbReference type="Proteomes" id="UP000623440"/>
    </source>
</evidence>
<dbReference type="EMBL" id="JACJSI010000139">
    <property type="protein sequence ID" value="MBD2534161.1"/>
    <property type="molecule type" value="Genomic_DNA"/>
</dbReference>
<name>A0ABR8DZ81_9NOSO</name>
<comment type="caution">
    <text evidence="1">The sequence shown here is derived from an EMBL/GenBank/DDBJ whole genome shotgun (WGS) entry which is preliminary data.</text>
</comment>
<protein>
    <recommendedName>
        <fullName evidence="3">Helix-turn-helix type 11 domain-containing protein</fullName>
    </recommendedName>
</protein>
<evidence type="ECO:0008006" key="3">
    <source>
        <dbReference type="Google" id="ProtNLM"/>
    </source>
</evidence>
<sequence>MLVADFNQIKTKNLATLLPSDIDGLSSERVRELLNISRITCWRYLKCLLLTQPKNFDFISGNQYYSRGTIEALFQFQQLVERFQYEGAVSRIKNHMEDYYELQESNR</sequence>
<organism evidence="1 2">
    <name type="scientific">Nostoc flagelliforme FACHB-838</name>
    <dbReference type="NCBI Taxonomy" id="2692904"/>
    <lineage>
        <taxon>Bacteria</taxon>
        <taxon>Bacillati</taxon>
        <taxon>Cyanobacteriota</taxon>
        <taxon>Cyanophyceae</taxon>
        <taxon>Nostocales</taxon>
        <taxon>Nostocaceae</taxon>
        <taxon>Nostoc</taxon>
    </lineage>
</organism>
<gene>
    <name evidence="1" type="ORF">H6G97_33375</name>
</gene>
<dbReference type="Proteomes" id="UP000623440">
    <property type="component" value="Unassembled WGS sequence"/>
</dbReference>